<reference evidence="1 2" key="1">
    <citation type="submission" date="2018-02" db="EMBL/GenBank/DDBJ databases">
        <title>Draft genome sequence of Streptococcus oricebi CCUG 70868T type strain.</title>
        <authorList>
            <person name="Mendez V."/>
            <person name="Salva-Serra F."/>
            <person name="Jaen-Luchoro D."/>
            <person name="Gonzales-Siles L."/>
            <person name="Karlsson R."/>
            <person name="Engstrom-Jakobsson H."/>
            <person name="Busquets A."/>
            <person name="Gomila M."/>
            <person name="Pineiro-Iglesias B."/>
            <person name="Bennasar-Figueras A."/>
            <person name="Seeger M."/>
            <person name="Moore E."/>
        </authorList>
    </citation>
    <scope>NUCLEOTIDE SEQUENCE [LARGE SCALE GENOMIC DNA]</scope>
    <source>
        <strain evidence="1 2">CCUG 70868</strain>
    </source>
</reference>
<accession>A0ABS5B225</accession>
<protein>
    <submittedName>
        <fullName evidence="1">Uncharacterized protein</fullName>
    </submittedName>
</protein>
<evidence type="ECO:0000313" key="2">
    <source>
        <dbReference type="Proteomes" id="UP001519296"/>
    </source>
</evidence>
<gene>
    <name evidence="1" type="ORF">C4K46_02855</name>
</gene>
<organism evidence="1 2">
    <name type="scientific">Streptococcus oricebi</name>
    <dbReference type="NCBI Taxonomy" id="1547447"/>
    <lineage>
        <taxon>Bacteria</taxon>
        <taxon>Bacillati</taxon>
        <taxon>Bacillota</taxon>
        <taxon>Bacilli</taxon>
        <taxon>Lactobacillales</taxon>
        <taxon>Streptococcaceae</taxon>
        <taxon>Streptococcus</taxon>
    </lineage>
</organism>
<comment type="caution">
    <text evidence="1">The sequence shown here is derived from an EMBL/GenBank/DDBJ whole genome shotgun (WGS) entry which is preliminary data.</text>
</comment>
<proteinExistence type="predicted"/>
<sequence length="162" mass="19453">MTERLCYFVGTAFGQEDQSERFLSQNCWELGWKGQEENKQYIKMKKLYDQMKVGDYLALKATYTKSKDLPFANPKGEKVSTMKIKALGKIREKIDDGHTVLVDWDRNFKEKEWYFSTYQQTIWQVKDQSPVKKALLDFVLDNKNQDYNWFLAQEKWSKYREK</sequence>
<keyword evidence="2" id="KW-1185">Reference proteome</keyword>
<name>A0ABS5B225_9STRE</name>
<dbReference type="Proteomes" id="UP001519296">
    <property type="component" value="Unassembled WGS sequence"/>
</dbReference>
<evidence type="ECO:0000313" key="1">
    <source>
        <dbReference type="EMBL" id="MBP2622873.1"/>
    </source>
</evidence>
<dbReference type="EMBL" id="PRDG01000002">
    <property type="protein sequence ID" value="MBP2622873.1"/>
    <property type="molecule type" value="Genomic_DNA"/>
</dbReference>